<dbReference type="AlphaFoldDB" id="A0A7J7LUX3"/>
<proteinExistence type="predicted"/>
<dbReference type="Proteomes" id="UP000541444">
    <property type="component" value="Unassembled WGS sequence"/>
</dbReference>
<accession>A0A7J7LUX3</accession>
<reference evidence="2 3" key="1">
    <citation type="journal article" date="2020" name="IScience">
        <title>Genome Sequencing of the Endangered Kingdonia uniflora (Circaeasteraceae, Ranunculales) Reveals Potential Mechanisms of Evolutionary Specialization.</title>
        <authorList>
            <person name="Sun Y."/>
            <person name="Deng T."/>
            <person name="Zhang A."/>
            <person name="Moore M.J."/>
            <person name="Landis J.B."/>
            <person name="Lin N."/>
            <person name="Zhang H."/>
            <person name="Zhang X."/>
            <person name="Huang J."/>
            <person name="Zhang X."/>
            <person name="Sun H."/>
            <person name="Wang H."/>
        </authorList>
    </citation>
    <scope>NUCLEOTIDE SEQUENCE [LARGE SCALE GENOMIC DNA]</scope>
    <source>
        <strain evidence="2">TB1705</strain>
        <tissue evidence="2">Leaf</tissue>
    </source>
</reference>
<protein>
    <recommendedName>
        <fullName evidence="1">DUF3741 domain-containing protein</fullName>
    </recommendedName>
</protein>
<dbReference type="PANTHER" id="PTHR37897:SF1">
    <property type="entry name" value="DUF3741 DOMAIN-CONTAINING PROTEIN"/>
    <property type="match status" value="1"/>
</dbReference>
<dbReference type="PANTHER" id="PTHR37897">
    <property type="entry name" value="DNAK FAMILY PROTEIN"/>
    <property type="match status" value="1"/>
</dbReference>
<comment type="caution">
    <text evidence="2">The sequence shown here is derived from an EMBL/GenBank/DDBJ whole genome shotgun (WGS) entry which is preliminary data.</text>
</comment>
<feature type="domain" description="DUF3741" evidence="1">
    <location>
        <begin position="157"/>
        <end position="172"/>
    </location>
</feature>
<evidence type="ECO:0000313" key="3">
    <source>
        <dbReference type="Proteomes" id="UP000541444"/>
    </source>
</evidence>
<gene>
    <name evidence="2" type="ORF">GIB67_037753</name>
</gene>
<keyword evidence="3" id="KW-1185">Reference proteome</keyword>
<dbReference type="Pfam" id="PF14383">
    <property type="entry name" value="VARLMGL"/>
    <property type="match status" value="1"/>
</dbReference>
<evidence type="ECO:0000259" key="1">
    <source>
        <dbReference type="Pfam" id="PF14383"/>
    </source>
</evidence>
<organism evidence="2 3">
    <name type="scientific">Kingdonia uniflora</name>
    <dbReference type="NCBI Taxonomy" id="39325"/>
    <lineage>
        <taxon>Eukaryota</taxon>
        <taxon>Viridiplantae</taxon>
        <taxon>Streptophyta</taxon>
        <taxon>Embryophyta</taxon>
        <taxon>Tracheophyta</taxon>
        <taxon>Spermatophyta</taxon>
        <taxon>Magnoliopsida</taxon>
        <taxon>Ranunculales</taxon>
        <taxon>Circaeasteraceae</taxon>
        <taxon>Kingdonia</taxon>
    </lineage>
</organism>
<dbReference type="InterPro" id="IPR032795">
    <property type="entry name" value="DUF3741-assoc"/>
</dbReference>
<evidence type="ECO:0000313" key="2">
    <source>
        <dbReference type="EMBL" id="KAF6146453.1"/>
    </source>
</evidence>
<name>A0A7J7LUX3_9MAGN</name>
<sequence length="246" mass="28036">MKKNFRNFCNGDGSTSTLDQKKANFDISCIATPSLVSSTYVDDTKVARRTQTLEEMIRQLEIDEAAARKTKLDEYGEVRRRMSCVNNSDVLRSARNALNQYPRFSLDGRDSMYRSTFRNFTPVVGKRDYERVRRSSCCRDGFESLPSTLAGESVLWCKPGVVAKLMGLEAMPIPLSKKHHKGRVGSSTIRTQNLRRAERVEMERRVTMDGLDGYRGHGRFSGTKTNYCMIKPVSNELRKPKTGWQI</sequence>
<dbReference type="OrthoDB" id="1931242at2759"/>
<dbReference type="EMBL" id="JACGCM010001976">
    <property type="protein sequence ID" value="KAF6146453.1"/>
    <property type="molecule type" value="Genomic_DNA"/>
</dbReference>